<feature type="compositionally biased region" description="Basic and acidic residues" evidence="2">
    <location>
        <begin position="162"/>
        <end position="172"/>
    </location>
</feature>
<dbReference type="InterPro" id="IPR024131">
    <property type="entry name" value="UPF0489"/>
</dbReference>
<gene>
    <name evidence="3" type="primary">C5orf22</name>
    <name evidence="3" type="ORF">BLAG_LOCUS22513</name>
</gene>
<dbReference type="PANTHER" id="PTHR13225:SF3">
    <property type="entry name" value="UPF0489 PROTEIN C5ORF22"/>
    <property type="match status" value="1"/>
</dbReference>
<comment type="similarity">
    <text evidence="1">Belongs to the UPF0489 family.</text>
</comment>
<evidence type="ECO:0000313" key="3">
    <source>
        <dbReference type="EMBL" id="CAH1270094.1"/>
    </source>
</evidence>
<protein>
    <submittedName>
        <fullName evidence="3">C5orf22 protein</fullName>
    </submittedName>
</protein>
<accession>A0A8K0EXG5</accession>
<dbReference type="Pfam" id="PF12640">
    <property type="entry name" value="UPF0489"/>
    <property type="match status" value="1"/>
</dbReference>
<dbReference type="PANTHER" id="PTHR13225">
    <property type="entry name" value="MISEXPRESSION SUPPRESSOR OF RAS 6"/>
    <property type="match status" value="1"/>
</dbReference>
<evidence type="ECO:0000313" key="4">
    <source>
        <dbReference type="Proteomes" id="UP000838412"/>
    </source>
</evidence>
<feature type="region of interest" description="Disordered" evidence="2">
    <location>
        <begin position="159"/>
        <end position="195"/>
    </location>
</feature>
<dbReference type="EMBL" id="OV696692">
    <property type="protein sequence ID" value="CAH1270094.1"/>
    <property type="molecule type" value="Genomic_DNA"/>
</dbReference>
<dbReference type="Proteomes" id="UP000838412">
    <property type="component" value="Chromosome 7"/>
</dbReference>
<reference evidence="3" key="1">
    <citation type="submission" date="2022-01" db="EMBL/GenBank/DDBJ databases">
        <authorList>
            <person name="Braso-Vives M."/>
        </authorList>
    </citation>
    <scope>NUCLEOTIDE SEQUENCE</scope>
</reference>
<keyword evidence="4" id="KW-1185">Reference proteome</keyword>
<evidence type="ECO:0000256" key="1">
    <source>
        <dbReference type="ARBA" id="ARBA00007099"/>
    </source>
</evidence>
<proteinExistence type="inferred from homology"/>
<sequence>MAEACETLKKYKTTPVWIVEDHNDALYYIYRAIGSHHLPLHGVTMVHLDSHPDMLIPWKMSADTVFDREELLNTLSIENWILPAAYAGHLDCVVWVKPPWAEQIQEQSVSFYIGKHRTSGTIRVSSTESYFLSEALFSPESQLENKRLITLHVLTLSGSSHTTHDETEPEVKRMRKDHKTQREAEKQDGTAQNCLSKENQNRAKCTHDTVQQRCEDAKSIPEDLEVTNRKIMMEILSSVRKSSAMILDIDLDFFSTQNPFQDLFTDEQFKIIRKLYNFERPSGADEDALLTYTEGRHQLLEQLEEICADLQNGTELKDIECDTSRKELLATLVNSMRETFEDNLDFELIHLAGCTCDDTELPHHVSCQEEITNLTAAMETMLSCLPTPTLVTVARSSDDDYCPKSQVESIQEKVLECLEYLYADIHVQLEYLQQD</sequence>
<organism evidence="3 4">
    <name type="scientific">Branchiostoma lanceolatum</name>
    <name type="common">Common lancelet</name>
    <name type="synonym">Amphioxus lanceolatum</name>
    <dbReference type="NCBI Taxonomy" id="7740"/>
    <lineage>
        <taxon>Eukaryota</taxon>
        <taxon>Metazoa</taxon>
        <taxon>Chordata</taxon>
        <taxon>Cephalochordata</taxon>
        <taxon>Leptocardii</taxon>
        <taxon>Amphioxiformes</taxon>
        <taxon>Branchiostomatidae</taxon>
        <taxon>Branchiostoma</taxon>
    </lineage>
</organism>
<dbReference type="AlphaFoldDB" id="A0A8K0EXG5"/>
<dbReference type="OrthoDB" id="418142at2759"/>
<evidence type="ECO:0000256" key="2">
    <source>
        <dbReference type="SAM" id="MobiDB-lite"/>
    </source>
</evidence>
<name>A0A8K0EXG5_BRALA</name>